<feature type="chain" id="PRO_5047062344" evidence="5">
    <location>
        <begin position="23"/>
        <end position="151"/>
    </location>
</feature>
<evidence type="ECO:0000256" key="4">
    <source>
        <dbReference type="ARBA" id="ARBA00023004"/>
    </source>
</evidence>
<dbReference type="PROSITE" id="PS51257">
    <property type="entry name" value="PROKAR_LIPOPROTEIN"/>
    <property type="match status" value="1"/>
</dbReference>
<evidence type="ECO:0000313" key="7">
    <source>
        <dbReference type="Proteomes" id="UP001305746"/>
    </source>
</evidence>
<feature type="signal peptide" evidence="5">
    <location>
        <begin position="1"/>
        <end position="22"/>
    </location>
</feature>
<accession>A0ABU5NWK9</accession>
<evidence type="ECO:0000313" key="6">
    <source>
        <dbReference type="EMBL" id="MEA1080159.1"/>
    </source>
</evidence>
<dbReference type="Gene3D" id="1.10.490.10">
    <property type="entry name" value="Globins"/>
    <property type="match status" value="1"/>
</dbReference>
<name>A0ABU5NWK9_9GAMM</name>
<evidence type="ECO:0000256" key="1">
    <source>
        <dbReference type="ARBA" id="ARBA00022448"/>
    </source>
</evidence>
<evidence type="ECO:0000256" key="3">
    <source>
        <dbReference type="ARBA" id="ARBA00022723"/>
    </source>
</evidence>
<comment type="caution">
    <text evidence="6">The sequence shown here is derived from an EMBL/GenBank/DDBJ whole genome shotgun (WGS) entry which is preliminary data.</text>
</comment>
<protein>
    <submittedName>
        <fullName evidence="6">Group 1 truncated hemoglobin</fullName>
    </submittedName>
</protein>
<keyword evidence="1" id="KW-0813">Transport</keyword>
<evidence type="ECO:0000256" key="2">
    <source>
        <dbReference type="ARBA" id="ARBA00022617"/>
    </source>
</evidence>
<gene>
    <name evidence="6" type="ORF">U5822_05735</name>
</gene>
<dbReference type="InterPro" id="IPR009050">
    <property type="entry name" value="Globin-like_sf"/>
</dbReference>
<dbReference type="InterPro" id="IPR012292">
    <property type="entry name" value="Globin/Proto"/>
</dbReference>
<keyword evidence="3" id="KW-0479">Metal-binding</keyword>
<dbReference type="CDD" id="cd00454">
    <property type="entry name" value="TrHb1_N"/>
    <property type="match status" value="1"/>
</dbReference>
<dbReference type="Pfam" id="PF01152">
    <property type="entry name" value="Bac_globin"/>
    <property type="match status" value="1"/>
</dbReference>
<dbReference type="EMBL" id="JAYDCJ010000003">
    <property type="protein sequence ID" value="MEA1080159.1"/>
    <property type="molecule type" value="Genomic_DNA"/>
</dbReference>
<dbReference type="RefSeq" id="WP_322854672.1">
    <property type="nucleotide sequence ID" value="NZ_JAYDCJ010000003.1"/>
</dbReference>
<dbReference type="Proteomes" id="UP001305746">
    <property type="component" value="Unassembled WGS sequence"/>
</dbReference>
<evidence type="ECO:0000256" key="5">
    <source>
        <dbReference type="SAM" id="SignalP"/>
    </source>
</evidence>
<reference evidence="6 7" key="1">
    <citation type="submission" date="2023-12" db="EMBL/GenBank/DDBJ databases">
        <title>Marinobacter qingdaonensis sp. nov., isolated from the intertidal sediment of Qingdao, PR China.</title>
        <authorList>
            <person name="Li Y."/>
        </authorList>
    </citation>
    <scope>NUCLEOTIDE SEQUENCE [LARGE SCALE GENOMIC DNA]</scope>
    <source>
        <strain evidence="6 7">ASW11-75</strain>
    </source>
</reference>
<dbReference type="InterPro" id="IPR001486">
    <property type="entry name" value="Hemoglobin_trunc"/>
</dbReference>
<organism evidence="6 7">
    <name type="scientific">Marinobacter qingdaonensis</name>
    <dbReference type="NCBI Taxonomy" id="3108486"/>
    <lineage>
        <taxon>Bacteria</taxon>
        <taxon>Pseudomonadati</taxon>
        <taxon>Pseudomonadota</taxon>
        <taxon>Gammaproteobacteria</taxon>
        <taxon>Pseudomonadales</taxon>
        <taxon>Marinobacteraceae</taxon>
        <taxon>Marinobacter</taxon>
    </lineage>
</organism>
<dbReference type="SUPFAM" id="SSF46458">
    <property type="entry name" value="Globin-like"/>
    <property type="match status" value="1"/>
</dbReference>
<keyword evidence="5" id="KW-0732">Signal</keyword>
<keyword evidence="7" id="KW-1185">Reference proteome</keyword>
<sequence>MITLTRPPALLALILIAVLGLAGCQTGATPETPSRDLFQQLGERSGIAAIVEDLLFLIVDDDRINQQFKGMDVARFHRNLTDQLCQLSGGPCTYSGREMRELHADMAITDTQFNALAENLILAMEQNDIATGAQNRLLKRLIPLYPDVRNL</sequence>
<keyword evidence="2" id="KW-0349">Heme</keyword>
<keyword evidence="4" id="KW-0408">Iron</keyword>
<proteinExistence type="predicted"/>